<feature type="region of interest" description="Disordered" evidence="2">
    <location>
        <begin position="16"/>
        <end position="64"/>
    </location>
</feature>
<evidence type="ECO:0000256" key="1">
    <source>
        <dbReference type="ARBA" id="ARBA00025758"/>
    </source>
</evidence>
<feature type="compositionally biased region" description="Basic and acidic residues" evidence="2">
    <location>
        <begin position="53"/>
        <end position="64"/>
    </location>
</feature>
<organism evidence="3 4">
    <name type="scientific">Escallonia rubra</name>
    <dbReference type="NCBI Taxonomy" id="112253"/>
    <lineage>
        <taxon>Eukaryota</taxon>
        <taxon>Viridiplantae</taxon>
        <taxon>Streptophyta</taxon>
        <taxon>Embryophyta</taxon>
        <taxon>Tracheophyta</taxon>
        <taxon>Spermatophyta</taxon>
        <taxon>Magnoliopsida</taxon>
        <taxon>eudicotyledons</taxon>
        <taxon>Gunneridae</taxon>
        <taxon>Pentapetalae</taxon>
        <taxon>asterids</taxon>
        <taxon>campanulids</taxon>
        <taxon>Escalloniales</taxon>
        <taxon>Escalloniaceae</taxon>
        <taxon>Escallonia</taxon>
    </lineage>
</organism>
<sequence length="587" mass="65631">MADAYDHESALLLGFKRSPDELPTDSNSFHPDESQSLGSPQKKSKCSSSNAVVHEDSQEIKGDKLGCSENGAVIKLDGLPSALTGTQESKEGELGSRNDVVTEQDIARYEKKGFCGIQEFGEEAKEKEQLDSKNDVVMEEQDFAKDEKRFSGIQEFGEEEQLGTENDVVMELSSSVAQEFDILNEKEQYLAKYEVGFPGIEETGEPKTLNDVVAESFCGSLGVNGPEQLSDSVTQVVKFESSKGILGEYVIGDGKIELIDDTVLIESTRVNGWDPLKIEVLDDTSLVQTVSEERGSMGAANYPKWNGDQKNVKQEMDGKNEKRSRKRGGKGRKKRMVEAQNGFQKKGSGSEHVYSMKEMEALRFVNVDEQRKKWIEVYCGLGPAIAGEYDGLVDCNYQKQFEVNFDPRQQFRRKEAAYATCGDEVSDNMDLGFQSMDTLDPAHGLSSSDIYGCTAVQEERSEDDEGDAGYSSILRPAFLVTGEPNFDSGPPQDGLEFIRRVRWEAERIPNVKVAKVERSKLKKEQTIYMPRIPDIPTCPEQLMPLKQWEDAFLADFSELRLTLMKNKTSSHRHCHTALPIQSLRYLP</sequence>
<dbReference type="PANTHER" id="PTHR12794:SF0">
    <property type="entry name" value="GEM-ASSOCIATED PROTEIN 2"/>
    <property type="match status" value="1"/>
</dbReference>
<evidence type="ECO:0000313" key="3">
    <source>
        <dbReference type="EMBL" id="KAK2990657.1"/>
    </source>
</evidence>
<dbReference type="GO" id="GO:0032797">
    <property type="term" value="C:SMN complex"/>
    <property type="evidence" value="ECO:0007669"/>
    <property type="project" value="TreeGrafter"/>
</dbReference>
<evidence type="ECO:0000313" key="4">
    <source>
        <dbReference type="Proteomes" id="UP001187471"/>
    </source>
</evidence>
<dbReference type="InterPro" id="IPR035426">
    <property type="entry name" value="Gemin2/Brr1"/>
</dbReference>
<dbReference type="Pfam" id="PF04938">
    <property type="entry name" value="SIP1"/>
    <property type="match status" value="1"/>
</dbReference>
<protein>
    <submittedName>
        <fullName evidence="3">Uncharacterized protein</fullName>
    </submittedName>
</protein>
<accession>A0AA88RQW7</accession>
<reference evidence="3" key="1">
    <citation type="submission" date="2022-12" db="EMBL/GenBank/DDBJ databases">
        <title>Draft genome assemblies for two species of Escallonia (Escalloniales).</title>
        <authorList>
            <person name="Chanderbali A."/>
            <person name="Dervinis C."/>
            <person name="Anghel I."/>
            <person name="Soltis D."/>
            <person name="Soltis P."/>
            <person name="Zapata F."/>
        </authorList>
    </citation>
    <scope>NUCLEOTIDE SEQUENCE</scope>
    <source>
        <strain evidence="3">UCBG92.1500</strain>
        <tissue evidence="3">Leaf</tissue>
    </source>
</reference>
<name>A0AA88RQW7_9ASTE</name>
<feature type="compositionally biased region" description="Basic residues" evidence="2">
    <location>
        <begin position="322"/>
        <end position="335"/>
    </location>
</feature>
<feature type="compositionally biased region" description="Polar residues" evidence="2">
    <location>
        <begin position="24"/>
        <end position="51"/>
    </location>
</feature>
<dbReference type="GO" id="GO:0000387">
    <property type="term" value="P:spliceosomal snRNP assembly"/>
    <property type="evidence" value="ECO:0007669"/>
    <property type="project" value="InterPro"/>
</dbReference>
<dbReference type="GO" id="GO:0005634">
    <property type="term" value="C:nucleus"/>
    <property type="evidence" value="ECO:0007669"/>
    <property type="project" value="TreeGrafter"/>
</dbReference>
<dbReference type="AlphaFoldDB" id="A0AA88RQW7"/>
<comment type="caution">
    <text evidence="3">The sequence shown here is derived from an EMBL/GenBank/DDBJ whole genome shotgun (WGS) entry which is preliminary data.</text>
</comment>
<feature type="compositionally biased region" description="Basic and acidic residues" evidence="2">
    <location>
        <begin position="310"/>
        <end position="321"/>
    </location>
</feature>
<dbReference type="EMBL" id="JAVXUO010000634">
    <property type="protein sequence ID" value="KAK2990657.1"/>
    <property type="molecule type" value="Genomic_DNA"/>
</dbReference>
<dbReference type="PANTHER" id="PTHR12794">
    <property type="entry name" value="GEMIN2"/>
    <property type="match status" value="1"/>
</dbReference>
<keyword evidence="4" id="KW-1185">Reference proteome</keyword>
<evidence type="ECO:0000256" key="2">
    <source>
        <dbReference type="SAM" id="MobiDB-lite"/>
    </source>
</evidence>
<dbReference type="Proteomes" id="UP001187471">
    <property type="component" value="Unassembled WGS sequence"/>
</dbReference>
<proteinExistence type="inferred from homology"/>
<comment type="similarity">
    <text evidence="1">Belongs to the gemin-2 family.</text>
</comment>
<feature type="region of interest" description="Disordered" evidence="2">
    <location>
        <begin position="297"/>
        <end position="338"/>
    </location>
</feature>
<gene>
    <name evidence="3" type="ORF">RJ640_007791</name>
</gene>